<evidence type="ECO:0000256" key="6">
    <source>
        <dbReference type="ARBA" id="ARBA00022839"/>
    </source>
</evidence>
<evidence type="ECO:0000313" key="12">
    <source>
        <dbReference type="Proteomes" id="UP000219356"/>
    </source>
</evidence>
<accession>A0A285NLC1</accession>
<dbReference type="RefSeq" id="WP_097041037.1">
    <property type="nucleotide sequence ID" value="NZ_OBEK01000002.1"/>
</dbReference>
<dbReference type="AlphaFoldDB" id="A0A285NLC1"/>
<keyword evidence="5 8" id="KW-0378">Hydrolase</keyword>
<dbReference type="InterPro" id="IPR041796">
    <property type="entry name" value="Mre11_N"/>
</dbReference>
<dbReference type="Pfam" id="PF12320">
    <property type="entry name" value="SbcD_C"/>
    <property type="match status" value="1"/>
</dbReference>
<feature type="domain" description="Calcineurin-like phosphoesterase" evidence="9">
    <location>
        <begin position="1"/>
        <end position="218"/>
    </location>
</feature>
<keyword evidence="8" id="KW-0235">DNA replication</keyword>
<evidence type="ECO:0000256" key="8">
    <source>
        <dbReference type="RuleBase" id="RU363069"/>
    </source>
</evidence>
<organism evidence="11 12">
    <name type="scientific">Terribacillus aidingensis</name>
    <dbReference type="NCBI Taxonomy" id="586416"/>
    <lineage>
        <taxon>Bacteria</taxon>
        <taxon>Bacillati</taxon>
        <taxon>Bacillota</taxon>
        <taxon>Bacilli</taxon>
        <taxon>Bacillales</taxon>
        <taxon>Bacillaceae</taxon>
        <taxon>Terribacillus</taxon>
    </lineage>
</organism>
<keyword evidence="6 8" id="KW-0269">Exonuclease</keyword>
<comment type="subunit">
    <text evidence="2 8">Heterodimer of SbcC and SbcD.</text>
</comment>
<evidence type="ECO:0000256" key="4">
    <source>
        <dbReference type="ARBA" id="ARBA00022722"/>
    </source>
</evidence>
<keyword evidence="7 8" id="KW-0233">DNA recombination</keyword>
<dbReference type="EMBL" id="OBEK01000002">
    <property type="protein sequence ID" value="SNZ10255.1"/>
    <property type="molecule type" value="Genomic_DNA"/>
</dbReference>
<evidence type="ECO:0000256" key="2">
    <source>
        <dbReference type="ARBA" id="ARBA00011322"/>
    </source>
</evidence>
<dbReference type="InterPro" id="IPR004593">
    <property type="entry name" value="SbcD"/>
</dbReference>
<name>A0A285NLC1_9BACI</name>
<keyword evidence="8" id="KW-0255">Endonuclease</keyword>
<dbReference type="GO" id="GO:0004519">
    <property type="term" value="F:endonuclease activity"/>
    <property type="evidence" value="ECO:0007669"/>
    <property type="project" value="UniProtKB-KW"/>
</dbReference>
<reference evidence="12" key="1">
    <citation type="submission" date="2017-09" db="EMBL/GenBank/DDBJ databases">
        <authorList>
            <person name="Varghese N."/>
            <person name="Submissions S."/>
        </authorList>
    </citation>
    <scope>NUCLEOTIDE SEQUENCE [LARGE SCALE GENOMIC DNA]</scope>
    <source>
        <strain evidence="12">CGMCC 1.8913</strain>
    </source>
</reference>
<evidence type="ECO:0000259" key="9">
    <source>
        <dbReference type="Pfam" id="PF00149"/>
    </source>
</evidence>
<evidence type="ECO:0000256" key="7">
    <source>
        <dbReference type="ARBA" id="ARBA00023172"/>
    </source>
</evidence>
<protein>
    <recommendedName>
        <fullName evidence="3 8">Nuclease SbcCD subunit D</fullName>
    </recommendedName>
</protein>
<evidence type="ECO:0000313" key="11">
    <source>
        <dbReference type="EMBL" id="SNZ10255.1"/>
    </source>
</evidence>
<dbReference type="InterPro" id="IPR026843">
    <property type="entry name" value="SbcD_C"/>
</dbReference>
<evidence type="ECO:0000259" key="10">
    <source>
        <dbReference type="Pfam" id="PF12320"/>
    </source>
</evidence>
<sequence length="384" mass="43847">MKLLHTADWHLGKIVNSVHMTDDQALILEKIKLVIEKEQPDAVIVAGDLYDRAIPPRDAVELLNNTWNWLIGEKEIPVLSISGNHDSPDRLDFGSQLFKASNLYIETKLREGLEPVTLQDAYGPVHFHLIPYTEPADVRAFFKDDTITTHQRAMERIVSFITDNNNMAERHVFVGHAFLAGGMESDSEERLSMIGGSPYVDASLFEPFTYAAFGHLHQAQRITSDHIRYSGSPLKYSFSEANHKKSVTIIELDDSGFQSFEKIDLEPKRDMRIVEGYFDELMEGVSGGNTTDYLHIRLLDDGQLLDPMGKLRKLYPNILRLERKAKSGASSMSDIKEIKEKQRMSHLQLFAAFYEEMKGEAIPEHRQTQMETIIQRLIEEERRG</sequence>
<evidence type="ECO:0000256" key="5">
    <source>
        <dbReference type="ARBA" id="ARBA00022801"/>
    </source>
</evidence>
<feature type="domain" description="Nuclease SbcCD subunit D C-terminal" evidence="10">
    <location>
        <begin position="267"/>
        <end position="357"/>
    </location>
</feature>
<dbReference type="NCBIfam" id="TIGR00619">
    <property type="entry name" value="sbcd"/>
    <property type="match status" value="1"/>
</dbReference>
<dbReference type="Proteomes" id="UP000219356">
    <property type="component" value="Unassembled WGS sequence"/>
</dbReference>
<comment type="function">
    <text evidence="8">SbcCD cleaves DNA hairpin structures. These structures can inhibit DNA replication and are intermediates in certain DNA recombination reactions. The complex acts as a 3'-&gt;5' double strand exonuclease that can open hairpins. It also has a 5' single-strand endonuclease activity.</text>
</comment>
<evidence type="ECO:0000256" key="3">
    <source>
        <dbReference type="ARBA" id="ARBA00013365"/>
    </source>
</evidence>
<gene>
    <name evidence="8" type="primary">sbcD</name>
    <name evidence="11" type="ORF">SAMN05421503_1643</name>
</gene>
<dbReference type="STRING" id="586416.GZ22_08060"/>
<dbReference type="GO" id="GO:0006310">
    <property type="term" value="P:DNA recombination"/>
    <property type="evidence" value="ECO:0007669"/>
    <property type="project" value="UniProtKB-KW"/>
</dbReference>
<dbReference type="InterPro" id="IPR029052">
    <property type="entry name" value="Metallo-depent_PP-like"/>
</dbReference>
<keyword evidence="4 8" id="KW-0540">Nuclease</keyword>
<dbReference type="OrthoDB" id="9773856at2"/>
<dbReference type="GO" id="GO:0006260">
    <property type="term" value="P:DNA replication"/>
    <property type="evidence" value="ECO:0007669"/>
    <property type="project" value="UniProtKB-KW"/>
</dbReference>
<dbReference type="PANTHER" id="PTHR30337">
    <property type="entry name" value="COMPONENT OF ATP-DEPENDENT DSDNA EXONUCLEASE"/>
    <property type="match status" value="1"/>
</dbReference>
<keyword evidence="12" id="KW-1185">Reference proteome</keyword>
<comment type="similarity">
    <text evidence="1 8">Belongs to the SbcD family.</text>
</comment>
<dbReference type="SUPFAM" id="SSF56300">
    <property type="entry name" value="Metallo-dependent phosphatases"/>
    <property type="match status" value="1"/>
</dbReference>
<proteinExistence type="inferred from homology"/>
<dbReference type="CDD" id="cd00840">
    <property type="entry name" value="MPP_Mre11_N"/>
    <property type="match status" value="1"/>
</dbReference>
<dbReference type="Pfam" id="PF00149">
    <property type="entry name" value="Metallophos"/>
    <property type="match status" value="1"/>
</dbReference>
<dbReference type="Gene3D" id="3.60.21.10">
    <property type="match status" value="1"/>
</dbReference>
<dbReference type="InterPro" id="IPR004843">
    <property type="entry name" value="Calcineurin-like_PHP"/>
</dbReference>
<evidence type="ECO:0000256" key="1">
    <source>
        <dbReference type="ARBA" id="ARBA00010555"/>
    </source>
</evidence>
<dbReference type="PANTHER" id="PTHR30337:SF0">
    <property type="entry name" value="NUCLEASE SBCCD SUBUNIT D"/>
    <property type="match status" value="1"/>
</dbReference>
<dbReference type="GO" id="GO:0008408">
    <property type="term" value="F:3'-5' exonuclease activity"/>
    <property type="evidence" value="ECO:0007669"/>
    <property type="project" value="InterPro"/>
</dbReference>
<dbReference type="InterPro" id="IPR050535">
    <property type="entry name" value="DNA_Repair-Maintenance_Comp"/>
</dbReference>